<gene>
    <name evidence="4" type="ORF">NP233_g5137</name>
</gene>
<keyword evidence="5" id="KW-1185">Reference proteome</keyword>
<evidence type="ECO:0000313" key="4">
    <source>
        <dbReference type="EMBL" id="KAJ3569295.1"/>
    </source>
</evidence>
<comment type="caution">
    <text evidence="4">The sequence shown here is derived from an EMBL/GenBank/DDBJ whole genome shotgun (WGS) entry which is preliminary data.</text>
</comment>
<feature type="coiled-coil region" evidence="1">
    <location>
        <begin position="390"/>
        <end position="427"/>
    </location>
</feature>
<feature type="compositionally biased region" description="Basic and acidic residues" evidence="2">
    <location>
        <begin position="139"/>
        <end position="155"/>
    </location>
</feature>
<proteinExistence type="predicted"/>
<feature type="transmembrane region" description="Helical" evidence="3">
    <location>
        <begin position="204"/>
        <end position="224"/>
    </location>
</feature>
<keyword evidence="1" id="KW-0175">Coiled coil</keyword>
<feature type="compositionally biased region" description="Acidic residues" evidence="2">
    <location>
        <begin position="41"/>
        <end position="57"/>
    </location>
</feature>
<accession>A0AAD5VTU6</accession>
<reference evidence="4" key="1">
    <citation type="submission" date="2022-07" db="EMBL/GenBank/DDBJ databases">
        <title>Genome Sequence of Leucocoprinus birnbaumii.</title>
        <authorList>
            <person name="Buettner E."/>
        </authorList>
    </citation>
    <scope>NUCLEOTIDE SEQUENCE</scope>
    <source>
        <strain evidence="4">VT141</strain>
    </source>
</reference>
<dbReference type="EMBL" id="JANIEX010000296">
    <property type="protein sequence ID" value="KAJ3569295.1"/>
    <property type="molecule type" value="Genomic_DNA"/>
</dbReference>
<name>A0AAD5VTU6_9AGAR</name>
<evidence type="ECO:0000256" key="2">
    <source>
        <dbReference type="SAM" id="MobiDB-lite"/>
    </source>
</evidence>
<evidence type="ECO:0000313" key="5">
    <source>
        <dbReference type="Proteomes" id="UP001213000"/>
    </source>
</evidence>
<feature type="region of interest" description="Disordered" evidence="2">
    <location>
        <begin position="1"/>
        <end position="164"/>
    </location>
</feature>
<protein>
    <submittedName>
        <fullName evidence="4">Uncharacterized protein</fullName>
    </submittedName>
</protein>
<evidence type="ECO:0000256" key="1">
    <source>
        <dbReference type="SAM" id="Coils"/>
    </source>
</evidence>
<dbReference type="AlphaFoldDB" id="A0AAD5VTU6"/>
<organism evidence="4 5">
    <name type="scientific">Leucocoprinus birnbaumii</name>
    <dbReference type="NCBI Taxonomy" id="56174"/>
    <lineage>
        <taxon>Eukaryota</taxon>
        <taxon>Fungi</taxon>
        <taxon>Dikarya</taxon>
        <taxon>Basidiomycota</taxon>
        <taxon>Agaricomycotina</taxon>
        <taxon>Agaricomycetes</taxon>
        <taxon>Agaricomycetidae</taxon>
        <taxon>Agaricales</taxon>
        <taxon>Agaricineae</taxon>
        <taxon>Agaricaceae</taxon>
        <taxon>Leucocoprinus</taxon>
    </lineage>
</organism>
<dbReference type="Proteomes" id="UP001213000">
    <property type="component" value="Unassembled WGS sequence"/>
</dbReference>
<sequence length="549" mass="61298">MASPPRSTRSRTRALRRLSNEKPKPIEPISVSEDTPTDSVDASEEEGQWEDVSEAQEETNTPSKPSRRDSASPVSIRRPTLSTPRRRKRVRNGLTPTHKLLTASGVIINSDANTPTKEGTPIPPEVKREESPQSDTLFQDERKSPQPNTLEHKSPDPTPPTRAQSVPIFSKEDLVDGAVQSVSFSSRYLFDVCRTALVLLRKPLGFLLFFYLLASALSIISQTLREAFAPICWLPFISSSLMCQPIQVMPPPNVNYPALMEAETKTFEQLLDEASGGSALSLEVKKAEMATSDLVTLVHLSSLTSKETIARMLLDFVEDAKKTGRRLQKLHSKVGGAVDTIMAVNDHALRTIEKANDKNGILSFDVIPWIEQRKTRVVTATFNDAMNTLSSQVERLIIEAEVNIENLNDLEERLNALNELVAREVEGVEGDREELLALLWTMLGGHRKELKNFNKNLAILKNVKTYRNQARLHVTATLQTLQSLSEDMEEMRERVATPGLVGERIPLEVQMKSIQFGLDRLKENRMRARRSHEAAVQAVTGLGMNEIDA</sequence>
<keyword evidence="3" id="KW-0812">Transmembrane</keyword>
<keyword evidence="3" id="KW-1133">Transmembrane helix</keyword>
<evidence type="ECO:0000256" key="3">
    <source>
        <dbReference type="SAM" id="Phobius"/>
    </source>
</evidence>
<keyword evidence="3" id="KW-0472">Membrane</keyword>